<feature type="compositionally biased region" description="Basic residues" evidence="2">
    <location>
        <begin position="420"/>
        <end position="437"/>
    </location>
</feature>
<feature type="compositionally biased region" description="Low complexity" evidence="2">
    <location>
        <begin position="272"/>
        <end position="296"/>
    </location>
</feature>
<dbReference type="Proteomes" id="UP001230268">
    <property type="component" value="Unassembled WGS sequence"/>
</dbReference>
<keyword evidence="1" id="KW-0175">Coiled coil</keyword>
<keyword evidence="4" id="KW-1185">Reference proteome</keyword>
<comment type="caution">
    <text evidence="3">The sequence shown here is derived from an EMBL/GenBank/DDBJ whole genome shotgun (WGS) entry which is preliminary data.</text>
</comment>
<evidence type="ECO:0000313" key="3">
    <source>
        <dbReference type="EMBL" id="KAK1442187.1"/>
    </source>
</evidence>
<evidence type="ECO:0000256" key="2">
    <source>
        <dbReference type="SAM" id="MobiDB-lite"/>
    </source>
</evidence>
<feature type="compositionally biased region" description="Low complexity" evidence="2">
    <location>
        <begin position="239"/>
        <end position="264"/>
    </location>
</feature>
<evidence type="ECO:0000256" key="1">
    <source>
        <dbReference type="SAM" id="Coils"/>
    </source>
</evidence>
<feature type="compositionally biased region" description="Basic residues" evidence="2">
    <location>
        <begin position="65"/>
        <end position="81"/>
    </location>
</feature>
<name>A0AAD8PDE2_BABGI</name>
<feature type="region of interest" description="Disordered" evidence="2">
    <location>
        <begin position="217"/>
        <end position="448"/>
    </location>
</feature>
<protein>
    <submittedName>
        <fullName evidence="3">Uncharacterized protein</fullName>
    </submittedName>
</protein>
<feature type="compositionally biased region" description="Basic and acidic residues" evidence="2">
    <location>
        <begin position="309"/>
        <end position="335"/>
    </location>
</feature>
<dbReference type="AlphaFoldDB" id="A0AAD8PDE2"/>
<reference evidence="3" key="1">
    <citation type="submission" date="2023-08" db="EMBL/GenBank/DDBJ databases">
        <title>Draft sequence of the Babesia gibsoni genome.</title>
        <authorList>
            <person name="Yamagishi J.Y."/>
            <person name="Xuan X.X."/>
        </authorList>
    </citation>
    <scope>NUCLEOTIDE SEQUENCE</scope>
    <source>
        <strain evidence="3">Azabu</strain>
    </source>
</reference>
<feature type="region of interest" description="Disordered" evidence="2">
    <location>
        <begin position="504"/>
        <end position="530"/>
    </location>
</feature>
<sequence length="563" mass="60936">MENIKYITMLVMVAYHCITDGGASTVTHTQGHEDSLLHEADANAYLNTSINLMEYGSEVGESSRRLRAAARRTSKGKKKAPRVNVAYEATKKKQGRKASNRRTKATPKSKNSSKSPEKATVYTRYAANIQDPNHFYLSQTKFDGDFDDKEEVYLYFKTPLSKGDMKGLEERSKVKILGNTYKKVKDEELGNIANKSSRRSWIYDEKDKKFYRYVQGSKKSDKGGIKVEDADTTAEGSEESVQSESGETAESSAEENAALASPEAAEAKEVSKGTSGDDSSSSSGDSELESSTSPKSAAEKANDEDDAESKEPEEAASEDDSKKASPGTDESKTSAEEDTSGESKGNGSVENVKTEEKKTNSKEKSLKTNENAETDVVSEGASESGEPGASDSETAAAGVPATESGSTDNKASESGSESKKSKKRKSSKKGKKGSKKCAKGDDNCEDGDELEGIYELFDEEGNPVDRSQYKGKIDDEISSEVSSSGGNVKLTGVKVLDEDGNIVTETASKDSDSSKATKKQKRSGQTWSNKKVVSEITKVKKRVDKLDKRMDSAETRLDTITRL</sequence>
<proteinExistence type="predicted"/>
<feature type="compositionally biased region" description="Basic residues" evidence="2">
    <location>
        <begin position="92"/>
        <end position="107"/>
    </location>
</feature>
<feature type="compositionally biased region" description="Basic and acidic residues" evidence="2">
    <location>
        <begin position="218"/>
        <end position="229"/>
    </location>
</feature>
<feature type="coiled-coil region" evidence="1">
    <location>
        <begin position="536"/>
        <end position="563"/>
    </location>
</feature>
<feature type="compositionally biased region" description="Basic and acidic residues" evidence="2">
    <location>
        <begin position="352"/>
        <end position="367"/>
    </location>
</feature>
<evidence type="ECO:0000313" key="4">
    <source>
        <dbReference type="Proteomes" id="UP001230268"/>
    </source>
</evidence>
<gene>
    <name evidence="3" type="ORF">BgAZ_402170</name>
</gene>
<accession>A0AAD8PDE2</accession>
<dbReference type="EMBL" id="JAVEPI010000004">
    <property type="protein sequence ID" value="KAK1442187.1"/>
    <property type="molecule type" value="Genomic_DNA"/>
</dbReference>
<feature type="region of interest" description="Disordered" evidence="2">
    <location>
        <begin position="62"/>
        <end position="119"/>
    </location>
</feature>
<organism evidence="3 4">
    <name type="scientific">Babesia gibsoni</name>
    <dbReference type="NCBI Taxonomy" id="33632"/>
    <lineage>
        <taxon>Eukaryota</taxon>
        <taxon>Sar</taxon>
        <taxon>Alveolata</taxon>
        <taxon>Apicomplexa</taxon>
        <taxon>Aconoidasida</taxon>
        <taxon>Piroplasmida</taxon>
        <taxon>Babesiidae</taxon>
        <taxon>Babesia</taxon>
    </lineage>
</organism>